<gene>
    <name evidence="1" type="primary">pxpA</name>
    <name evidence="1" type="ORF">F3059_00295</name>
</gene>
<dbReference type="RefSeq" id="WP_151165933.1">
    <property type="nucleotide sequence ID" value="NZ_WACR01000001.1"/>
</dbReference>
<proteinExistence type="predicted"/>
<dbReference type="OrthoDB" id="9773478at2"/>
<keyword evidence="1" id="KW-0378">Hydrolase</keyword>
<dbReference type="GO" id="GO:0017168">
    <property type="term" value="F:5-oxoprolinase (ATP-hydrolyzing) activity"/>
    <property type="evidence" value="ECO:0007669"/>
    <property type="project" value="UniProtKB-EC"/>
</dbReference>
<dbReference type="GO" id="GO:0005975">
    <property type="term" value="P:carbohydrate metabolic process"/>
    <property type="evidence" value="ECO:0007669"/>
    <property type="project" value="InterPro"/>
</dbReference>
<evidence type="ECO:0000313" key="2">
    <source>
        <dbReference type="Proteomes" id="UP000435357"/>
    </source>
</evidence>
<dbReference type="EMBL" id="WACR01000001">
    <property type="protein sequence ID" value="KAB1065945.1"/>
    <property type="molecule type" value="Genomic_DNA"/>
</dbReference>
<dbReference type="Gene3D" id="3.20.20.370">
    <property type="entry name" value="Glycoside hydrolase/deacetylase"/>
    <property type="match status" value="1"/>
</dbReference>
<evidence type="ECO:0000313" key="1">
    <source>
        <dbReference type="EMBL" id="KAB1065945.1"/>
    </source>
</evidence>
<reference evidence="1 2" key="1">
    <citation type="submission" date="2019-09" db="EMBL/GenBank/DDBJ databases">
        <title>Genomes of Cryomorphaceae.</title>
        <authorList>
            <person name="Bowman J.P."/>
        </authorList>
    </citation>
    <scope>NUCLEOTIDE SEQUENCE [LARGE SCALE GENOMIC DNA]</scope>
    <source>
        <strain evidence="1 2">KCTC 52047</strain>
    </source>
</reference>
<dbReference type="Proteomes" id="UP000435357">
    <property type="component" value="Unassembled WGS sequence"/>
</dbReference>
<keyword evidence="2" id="KW-1185">Reference proteome</keyword>
<sequence length="240" mass="27118">MNKNTKIDFNCDLGEGLDNEHLLMPYLSSCNIACGAHAGSVEVIDKVIELALSHGVKIGVHPSYPDKENFGRVVLEMTDVELHESLKDQLQLFKERAAMQDATIHHVKPHGALYNLIAVDEEKAVIVSKAVKAIFDDVKLYVPFNSKIEKVARDQGIEIIYEAFADRNYNDDLTLVSRSEPDATITDKEQVVTHVKRMFEESKVKTIQDNERDIKAETFCLHGDNEKAIEILKTLHQEFL</sequence>
<protein>
    <submittedName>
        <fullName evidence="1">5-oxoprolinase subunit PxpA</fullName>
        <ecNumber evidence="1">3.5.2.9</ecNumber>
    </submittedName>
</protein>
<organism evidence="1 2">
    <name type="scientific">Salibacter halophilus</name>
    <dbReference type="NCBI Taxonomy" id="1803916"/>
    <lineage>
        <taxon>Bacteria</taxon>
        <taxon>Pseudomonadati</taxon>
        <taxon>Bacteroidota</taxon>
        <taxon>Flavobacteriia</taxon>
        <taxon>Flavobacteriales</taxon>
        <taxon>Salibacteraceae</taxon>
        <taxon>Salibacter</taxon>
    </lineage>
</organism>
<dbReference type="PANTHER" id="PTHR30292">
    <property type="entry name" value="UNCHARACTERIZED PROTEIN YBGL-RELATED"/>
    <property type="match status" value="1"/>
</dbReference>
<dbReference type="NCBIfam" id="NF003814">
    <property type="entry name" value="PRK05406.1-3"/>
    <property type="match status" value="1"/>
</dbReference>
<dbReference type="EC" id="3.5.2.9" evidence="1"/>
<dbReference type="SUPFAM" id="SSF88713">
    <property type="entry name" value="Glycoside hydrolase/deacetylase"/>
    <property type="match status" value="1"/>
</dbReference>
<dbReference type="AlphaFoldDB" id="A0A6N6ME04"/>
<dbReference type="InterPro" id="IPR011330">
    <property type="entry name" value="Glyco_hydro/deAcase_b/a-brl"/>
</dbReference>
<dbReference type="NCBIfam" id="NF003816">
    <property type="entry name" value="PRK05406.1-5"/>
    <property type="match status" value="1"/>
</dbReference>
<dbReference type="PANTHER" id="PTHR30292:SF0">
    <property type="entry name" value="5-OXOPROLINASE SUBUNIT A"/>
    <property type="match status" value="1"/>
</dbReference>
<accession>A0A6N6ME04</accession>
<dbReference type="Pfam" id="PF03746">
    <property type="entry name" value="LamB_YcsF"/>
    <property type="match status" value="1"/>
</dbReference>
<dbReference type="CDD" id="cd10801">
    <property type="entry name" value="LamB_YcsF_like_1"/>
    <property type="match status" value="1"/>
</dbReference>
<dbReference type="InterPro" id="IPR005501">
    <property type="entry name" value="LamB/YcsF/PxpA-like"/>
</dbReference>
<name>A0A6N6ME04_9FLAO</name>
<comment type="caution">
    <text evidence="1">The sequence shown here is derived from an EMBL/GenBank/DDBJ whole genome shotgun (WGS) entry which is preliminary data.</text>
</comment>